<sequence length="71" mass="7931">MRNMKVMAENVTGKMKGKLLTKKRGGKEILMELGLSLVAVVLLILFRDQIKIVLETIIALVSTKIQALFTM</sequence>
<evidence type="ECO:0000313" key="2">
    <source>
        <dbReference type="Proteomes" id="UP000199315"/>
    </source>
</evidence>
<accession>A0A1D3TXJ1</accession>
<dbReference type="EMBL" id="FMKA01000031">
    <property type="protein sequence ID" value="SCP99063.1"/>
    <property type="molecule type" value="Genomic_DNA"/>
</dbReference>
<proteinExistence type="predicted"/>
<dbReference type="Proteomes" id="UP000199315">
    <property type="component" value="Unassembled WGS sequence"/>
</dbReference>
<dbReference type="RefSeq" id="WP_091236330.1">
    <property type="nucleotide sequence ID" value="NZ_FMKA01000031.1"/>
</dbReference>
<dbReference type="STRING" id="1619234.SAMN05421730_103135"/>
<dbReference type="AlphaFoldDB" id="A0A1D3TXJ1"/>
<gene>
    <name evidence="1" type="ORF">SAMN05421730_103135</name>
</gene>
<keyword evidence="2" id="KW-1185">Reference proteome</keyword>
<organism evidence="1 2">
    <name type="scientific">Anaerobium acetethylicum</name>
    <dbReference type="NCBI Taxonomy" id="1619234"/>
    <lineage>
        <taxon>Bacteria</taxon>
        <taxon>Bacillati</taxon>
        <taxon>Bacillota</taxon>
        <taxon>Clostridia</taxon>
        <taxon>Lachnospirales</taxon>
        <taxon>Lachnospiraceae</taxon>
        <taxon>Anaerobium</taxon>
    </lineage>
</organism>
<evidence type="ECO:0000313" key="1">
    <source>
        <dbReference type="EMBL" id="SCP99063.1"/>
    </source>
</evidence>
<protein>
    <submittedName>
        <fullName evidence="1">Uncharacterized protein</fullName>
    </submittedName>
</protein>
<reference evidence="1 2" key="1">
    <citation type="submission" date="2016-09" db="EMBL/GenBank/DDBJ databases">
        <authorList>
            <person name="Capua I."/>
            <person name="De Benedictis P."/>
            <person name="Joannis T."/>
            <person name="Lombin L.H."/>
            <person name="Cattoli G."/>
        </authorList>
    </citation>
    <scope>NUCLEOTIDE SEQUENCE [LARGE SCALE GENOMIC DNA]</scope>
    <source>
        <strain evidence="1 2">GluBS11</strain>
    </source>
</reference>
<name>A0A1D3TXJ1_9FIRM</name>